<comment type="caution">
    <text evidence="3">The sequence shown here is derived from an EMBL/GenBank/DDBJ whole genome shotgun (WGS) entry which is preliminary data.</text>
</comment>
<sequence length="251" mass="26544">MARAAPDAAPKGTHKDPYRNLGGAERAISVALGTVFGIAATQSKGPLGILFGVAGGALVARGVSGADPVKRLLGTEPDERAYAKQQGWSSATKAPRSVTVNASREEVWEVLREVERWPSFMVNIASASSDGTRLNFVSEGPTGPVSTAATIVADVPNQKFAWESDKGATNPNNGEFELRDAPGGRGTEIHAKIAYEPVGGSLGRYAAKFTQREPGIQLRRDLKRLKSLIEAGEVPTNARNRAETLNNPAKA</sequence>
<dbReference type="Pfam" id="PF11127">
    <property type="entry name" value="YgaP-like_TM"/>
    <property type="match status" value="1"/>
</dbReference>
<dbReference type="OrthoDB" id="9797595at2"/>
<dbReference type="RefSeq" id="WP_144237739.1">
    <property type="nucleotide sequence ID" value="NZ_VJWA01000002.1"/>
</dbReference>
<dbReference type="SUPFAM" id="SSF55961">
    <property type="entry name" value="Bet v1-like"/>
    <property type="match status" value="1"/>
</dbReference>
<gene>
    <name evidence="3" type="ORF">FMM06_12590</name>
</gene>
<evidence type="ECO:0000313" key="3">
    <source>
        <dbReference type="EMBL" id="TRW14534.1"/>
    </source>
</evidence>
<name>A0A552U8J6_9SPHN</name>
<evidence type="ECO:0000313" key="4">
    <source>
        <dbReference type="Proteomes" id="UP000317894"/>
    </source>
</evidence>
<accession>A0A552U8J6</accession>
<dbReference type="InterPro" id="IPR021309">
    <property type="entry name" value="YgaP-like_TM"/>
</dbReference>
<dbReference type="Proteomes" id="UP000317894">
    <property type="component" value="Unassembled WGS sequence"/>
</dbReference>
<dbReference type="InterPro" id="IPR019587">
    <property type="entry name" value="Polyketide_cyclase/dehydratase"/>
</dbReference>
<protein>
    <submittedName>
        <fullName evidence="3">DUF2892 domain-containing protein</fullName>
    </submittedName>
</protein>
<feature type="domain" description="Inner membrane protein YgaP-like transmembrane" evidence="2">
    <location>
        <begin position="19"/>
        <end position="75"/>
    </location>
</feature>
<dbReference type="AlphaFoldDB" id="A0A552U8J6"/>
<reference evidence="3 4" key="1">
    <citation type="submission" date="2019-07" db="EMBL/GenBank/DDBJ databases">
        <title>Novel species isolated from glacier.</title>
        <authorList>
            <person name="Liu Q."/>
            <person name="Xin Y.-H."/>
        </authorList>
    </citation>
    <scope>NUCLEOTIDE SEQUENCE [LARGE SCALE GENOMIC DNA]</scope>
    <source>
        <strain evidence="3 4">LB1R16</strain>
    </source>
</reference>
<dbReference type="EMBL" id="VJWA01000002">
    <property type="protein sequence ID" value="TRW14534.1"/>
    <property type="molecule type" value="Genomic_DNA"/>
</dbReference>
<proteinExistence type="predicted"/>
<keyword evidence="4" id="KW-1185">Reference proteome</keyword>
<dbReference type="CDD" id="cd07817">
    <property type="entry name" value="SRPBCC_8"/>
    <property type="match status" value="1"/>
</dbReference>
<organism evidence="3 4">
    <name type="scientific">Glacieibacterium frigidum</name>
    <dbReference type="NCBI Taxonomy" id="2593303"/>
    <lineage>
        <taxon>Bacteria</taxon>
        <taxon>Pseudomonadati</taxon>
        <taxon>Pseudomonadota</taxon>
        <taxon>Alphaproteobacteria</taxon>
        <taxon>Sphingomonadales</taxon>
        <taxon>Sphingosinicellaceae</taxon>
        <taxon>Glacieibacterium</taxon>
    </lineage>
</organism>
<feature type="region of interest" description="Disordered" evidence="1">
    <location>
        <begin position="1"/>
        <end position="20"/>
    </location>
</feature>
<evidence type="ECO:0000256" key="1">
    <source>
        <dbReference type="SAM" id="MobiDB-lite"/>
    </source>
</evidence>
<dbReference type="Pfam" id="PF10604">
    <property type="entry name" value="Polyketide_cyc2"/>
    <property type="match status" value="1"/>
</dbReference>
<dbReference type="InterPro" id="IPR023393">
    <property type="entry name" value="START-like_dom_sf"/>
</dbReference>
<dbReference type="Gene3D" id="3.30.530.20">
    <property type="match status" value="1"/>
</dbReference>
<evidence type="ECO:0000259" key="2">
    <source>
        <dbReference type="Pfam" id="PF11127"/>
    </source>
</evidence>